<dbReference type="NCBIfam" id="TIGR00199">
    <property type="entry name" value="PncC_domain"/>
    <property type="match status" value="1"/>
</dbReference>
<organism evidence="3 4">
    <name type="scientific">Tunturiibacter empetritectus</name>
    <dbReference type="NCBI Taxonomy" id="3069691"/>
    <lineage>
        <taxon>Bacteria</taxon>
        <taxon>Pseudomonadati</taxon>
        <taxon>Acidobacteriota</taxon>
        <taxon>Terriglobia</taxon>
        <taxon>Terriglobales</taxon>
        <taxon>Acidobacteriaceae</taxon>
        <taxon>Tunturiibacter</taxon>
    </lineage>
</organism>
<dbReference type="GO" id="GO:0016787">
    <property type="term" value="F:hydrolase activity"/>
    <property type="evidence" value="ECO:0007669"/>
    <property type="project" value="UniProtKB-KW"/>
</dbReference>
<dbReference type="NCBIfam" id="NF001813">
    <property type="entry name" value="PRK00549.1"/>
    <property type="match status" value="1"/>
</dbReference>
<dbReference type="Gene3D" id="3.40.980.10">
    <property type="entry name" value="MoaB/Mog-like domain"/>
    <property type="match status" value="1"/>
</dbReference>
<accession>A0A7W8IKE8</accession>
<name>A0A7W8IKE8_9BACT</name>
<dbReference type="AlphaFoldDB" id="A0A7W8IKE8"/>
<dbReference type="PANTHER" id="PTHR13939:SF0">
    <property type="entry name" value="NMN AMIDOHYDROLASE-LIKE PROTEIN YFAY"/>
    <property type="match status" value="1"/>
</dbReference>
<dbReference type="HAMAP" id="MF_00226_B">
    <property type="entry name" value="CinA_B"/>
    <property type="match status" value="1"/>
</dbReference>
<dbReference type="InterPro" id="IPR001453">
    <property type="entry name" value="MoaB/Mog_dom"/>
</dbReference>
<keyword evidence="4" id="KW-1185">Reference proteome</keyword>
<dbReference type="InterPro" id="IPR036425">
    <property type="entry name" value="MoaB/Mog-like_dom_sf"/>
</dbReference>
<dbReference type="InterPro" id="IPR008136">
    <property type="entry name" value="CinA_C"/>
</dbReference>
<dbReference type="NCBIfam" id="TIGR00200">
    <property type="entry name" value="cinA_nterm"/>
    <property type="match status" value="1"/>
</dbReference>
<dbReference type="Gene3D" id="3.90.950.20">
    <property type="entry name" value="CinA-like"/>
    <property type="match status" value="1"/>
</dbReference>
<dbReference type="Pfam" id="PF00994">
    <property type="entry name" value="MoCF_biosynth"/>
    <property type="match status" value="1"/>
</dbReference>
<evidence type="ECO:0000313" key="3">
    <source>
        <dbReference type="EMBL" id="MBB5318021.1"/>
    </source>
</evidence>
<dbReference type="Pfam" id="PF02464">
    <property type="entry name" value="CinA"/>
    <property type="match status" value="1"/>
</dbReference>
<sequence>MIAEIIAVGSEMLTPHRQDTNSLYLTDGLNDLGVQVAFKTIVGDNLSHLTSAASIAIARADIVVFSGGLGPTEDDLTREAVAAALNLTLRSDPAILTQLYKRFAARQMVMPPNNAKQSDVLDGATVLDNPTGSAPGQFLDITVLDASGQPIRKIVILLPGPPRELKPLFDTEVKPRLAAALPPRHLAKRLLRMALIPESHVDARTAPIYQQYPDVETTILAGSGEIQLHFLCAKPTLAEAQQRVDELTEKIEAEMEDSIFSSHGESLEEVVLLNLGLRDLTLATAESCTGGLLAQRLTAIAGSSRYFLGGAVVYSDALKTTFAGVPSELVATKGPVSPEVARALAEGIRTRTGASLGISITCIAGPGPGAPGPDAEKPIGLVYIALASAQNTQVKELNLRGDREMIRWWASQNALELIRHHIL</sequence>
<dbReference type="InterPro" id="IPR008135">
    <property type="entry name" value="Competence-induced_CinA"/>
</dbReference>
<dbReference type="InterPro" id="IPR050101">
    <property type="entry name" value="CinA"/>
</dbReference>
<evidence type="ECO:0000256" key="1">
    <source>
        <dbReference type="HAMAP-Rule" id="MF_00226"/>
    </source>
</evidence>
<proteinExistence type="inferred from homology"/>
<evidence type="ECO:0000259" key="2">
    <source>
        <dbReference type="SMART" id="SM00852"/>
    </source>
</evidence>
<dbReference type="CDD" id="cd00885">
    <property type="entry name" value="cinA"/>
    <property type="match status" value="1"/>
</dbReference>
<evidence type="ECO:0000313" key="4">
    <source>
        <dbReference type="Proteomes" id="UP000568106"/>
    </source>
</evidence>
<feature type="domain" description="MoaB/Mog" evidence="2">
    <location>
        <begin position="4"/>
        <end position="179"/>
    </location>
</feature>
<keyword evidence="3" id="KW-0378">Hydrolase</keyword>
<dbReference type="SMART" id="SM00852">
    <property type="entry name" value="MoCF_biosynth"/>
    <property type="match status" value="1"/>
</dbReference>
<protein>
    <recommendedName>
        <fullName evidence="1">CinA-like protein</fullName>
    </recommendedName>
</protein>
<dbReference type="PANTHER" id="PTHR13939">
    <property type="entry name" value="NICOTINAMIDE-NUCLEOTIDE AMIDOHYDROLASE PNCC"/>
    <property type="match status" value="1"/>
</dbReference>
<dbReference type="SUPFAM" id="SSF53218">
    <property type="entry name" value="Molybdenum cofactor biosynthesis proteins"/>
    <property type="match status" value="1"/>
</dbReference>
<reference evidence="3" key="1">
    <citation type="submission" date="2020-08" db="EMBL/GenBank/DDBJ databases">
        <title>Genomic Encyclopedia of Type Strains, Phase IV (KMG-V): Genome sequencing to study the core and pangenomes of soil and plant-associated prokaryotes.</title>
        <authorList>
            <person name="Whitman W."/>
        </authorList>
    </citation>
    <scope>NUCLEOTIDE SEQUENCE [LARGE SCALE GENOMIC DNA]</scope>
    <source>
        <strain evidence="3">M8UP27</strain>
    </source>
</reference>
<dbReference type="InterPro" id="IPR036653">
    <property type="entry name" value="CinA-like_C"/>
</dbReference>
<comment type="caution">
    <text evidence="3">The sequence shown here is derived from an EMBL/GenBank/DDBJ whole genome shotgun (WGS) entry which is preliminary data.</text>
</comment>
<comment type="similarity">
    <text evidence="1">Belongs to the CinA family.</text>
</comment>
<dbReference type="PIRSF" id="PIRSF006728">
    <property type="entry name" value="CinA"/>
    <property type="match status" value="1"/>
</dbReference>
<gene>
    <name evidence="3" type="ORF">HDF09_002707</name>
</gene>
<dbReference type="Proteomes" id="UP000568106">
    <property type="component" value="Unassembled WGS sequence"/>
</dbReference>
<dbReference type="SUPFAM" id="SSF142433">
    <property type="entry name" value="CinA-like"/>
    <property type="match status" value="1"/>
</dbReference>
<dbReference type="EMBL" id="JACHDY010000003">
    <property type="protein sequence ID" value="MBB5318021.1"/>
    <property type="molecule type" value="Genomic_DNA"/>
</dbReference>